<proteinExistence type="inferred from homology"/>
<dbReference type="PROSITE" id="PS00409">
    <property type="entry name" value="PROKAR_NTER_METHYL"/>
    <property type="match status" value="1"/>
</dbReference>
<reference evidence="12" key="1">
    <citation type="submission" date="2017-05" db="EMBL/GenBank/DDBJ databases">
        <authorList>
            <person name="Rodrigo-Torres L."/>
            <person name="Arahal R. D."/>
            <person name="Lucena T."/>
        </authorList>
    </citation>
    <scope>NUCLEOTIDE SEQUENCE [LARGE SCALE GENOMIC DNA]</scope>
    <source>
        <strain evidence="12">CECT 8649</strain>
    </source>
</reference>
<dbReference type="OrthoDB" id="7869574at2"/>
<dbReference type="Pfam" id="PF07963">
    <property type="entry name" value="N_methyl"/>
    <property type="match status" value="1"/>
</dbReference>
<comment type="subcellular location">
    <subcellularLocation>
        <location evidence="1">Cell inner membrane</location>
        <topology evidence="1">Single-pass membrane protein</topology>
    </subcellularLocation>
</comment>
<dbReference type="Gene3D" id="3.10.610.10">
    <property type="entry name" value="GSPII I/J protein-like"/>
    <property type="match status" value="1"/>
</dbReference>
<dbReference type="Pfam" id="PF11612">
    <property type="entry name" value="T2SSJ"/>
    <property type="match status" value="1"/>
</dbReference>
<keyword evidence="4" id="KW-1003">Cell membrane</keyword>
<evidence type="ECO:0000256" key="1">
    <source>
        <dbReference type="ARBA" id="ARBA00004377"/>
    </source>
</evidence>
<dbReference type="InterPro" id="IPR045584">
    <property type="entry name" value="Pilin-like"/>
</dbReference>
<dbReference type="NCBIfam" id="TIGR02532">
    <property type="entry name" value="IV_pilin_GFxxxE"/>
    <property type="match status" value="1"/>
</dbReference>
<keyword evidence="8 10" id="KW-1133">Transmembrane helix</keyword>
<feature type="transmembrane region" description="Helical" evidence="10">
    <location>
        <begin position="12"/>
        <end position="33"/>
    </location>
</feature>
<dbReference type="EMBL" id="FXXP01000001">
    <property type="protein sequence ID" value="SMX26098.1"/>
    <property type="molecule type" value="Genomic_DNA"/>
</dbReference>
<keyword evidence="6" id="KW-0997">Cell inner membrane</keyword>
<evidence type="ECO:0000256" key="4">
    <source>
        <dbReference type="ARBA" id="ARBA00022475"/>
    </source>
</evidence>
<name>A0A238J640_9RHOB</name>
<accession>A0A238J640</accession>
<keyword evidence="9 10" id="KW-0472">Membrane</keyword>
<evidence type="ECO:0000256" key="5">
    <source>
        <dbReference type="ARBA" id="ARBA00022481"/>
    </source>
</evidence>
<comment type="similarity">
    <text evidence="2">Belongs to the GSP J family.</text>
</comment>
<dbReference type="InterPro" id="IPR051621">
    <property type="entry name" value="T2SS_protein_J"/>
</dbReference>
<gene>
    <name evidence="11" type="ORF">TRP8649_00171</name>
</gene>
<protein>
    <recommendedName>
        <fullName evidence="3">Type II secretion system protein J</fullName>
    </recommendedName>
</protein>
<evidence type="ECO:0000256" key="7">
    <source>
        <dbReference type="ARBA" id="ARBA00022692"/>
    </source>
</evidence>
<keyword evidence="7 10" id="KW-0812">Transmembrane</keyword>
<evidence type="ECO:0000313" key="12">
    <source>
        <dbReference type="Proteomes" id="UP000225972"/>
    </source>
</evidence>
<dbReference type="GO" id="GO:0015627">
    <property type="term" value="C:type II protein secretion system complex"/>
    <property type="evidence" value="ECO:0007669"/>
    <property type="project" value="InterPro"/>
</dbReference>
<dbReference type="Proteomes" id="UP000225972">
    <property type="component" value="Unassembled WGS sequence"/>
</dbReference>
<evidence type="ECO:0000256" key="8">
    <source>
        <dbReference type="ARBA" id="ARBA00022989"/>
    </source>
</evidence>
<evidence type="ECO:0000256" key="3">
    <source>
        <dbReference type="ARBA" id="ARBA00021539"/>
    </source>
</evidence>
<dbReference type="RefSeq" id="WP_099244536.1">
    <property type="nucleotide sequence ID" value="NZ_FXXP01000001.1"/>
</dbReference>
<organism evidence="11 12">
    <name type="scientific">Pelagimonas phthalicica</name>
    <dbReference type="NCBI Taxonomy" id="1037362"/>
    <lineage>
        <taxon>Bacteria</taxon>
        <taxon>Pseudomonadati</taxon>
        <taxon>Pseudomonadota</taxon>
        <taxon>Alphaproteobacteria</taxon>
        <taxon>Rhodobacterales</taxon>
        <taxon>Roseobacteraceae</taxon>
        <taxon>Pelagimonas</taxon>
    </lineage>
</organism>
<sequence length="217" mass="23090">MKAQRSDTGLSLIELVVALSIFALVAVMGSQALTGMLRNRDIILEHVDDNAALSRALTLLRADLSAIVPMAFYPPNRQSPQSALRFRGQTLSISVAGQPAFLADGSIDDGFHRVEWSLDENGLTRRNWVTLTPLDSSSKSGDQQVLSNVSDLRIRSYVTGRGWIDGLNSGSVGATDSGGDGDSAGAAPEIYSSALPQAIELSFTLEGVGPIRLVQSF</sequence>
<dbReference type="GO" id="GO:0005886">
    <property type="term" value="C:plasma membrane"/>
    <property type="evidence" value="ECO:0007669"/>
    <property type="project" value="UniProtKB-SubCell"/>
</dbReference>
<dbReference type="InterPro" id="IPR012902">
    <property type="entry name" value="N_methyl_site"/>
</dbReference>
<dbReference type="InterPro" id="IPR010055">
    <property type="entry name" value="T2SS_protein-GspJ"/>
</dbReference>
<dbReference type="GO" id="GO:0015628">
    <property type="term" value="P:protein secretion by the type II secretion system"/>
    <property type="evidence" value="ECO:0007669"/>
    <property type="project" value="InterPro"/>
</dbReference>
<evidence type="ECO:0000256" key="9">
    <source>
        <dbReference type="ARBA" id="ARBA00023136"/>
    </source>
</evidence>
<keyword evidence="12" id="KW-1185">Reference proteome</keyword>
<evidence type="ECO:0000313" key="11">
    <source>
        <dbReference type="EMBL" id="SMX26098.1"/>
    </source>
</evidence>
<dbReference type="PANTHER" id="PTHR39583">
    <property type="entry name" value="TYPE II SECRETION SYSTEM PROTEIN J-RELATED"/>
    <property type="match status" value="1"/>
</dbReference>
<evidence type="ECO:0000256" key="6">
    <source>
        <dbReference type="ARBA" id="ARBA00022519"/>
    </source>
</evidence>
<dbReference type="SUPFAM" id="SSF54523">
    <property type="entry name" value="Pili subunits"/>
    <property type="match status" value="1"/>
</dbReference>
<evidence type="ECO:0000256" key="10">
    <source>
        <dbReference type="SAM" id="Phobius"/>
    </source>
</evidence>
<dbReference type="PANTHER" id="PTHR39583:SF2">
    <property type="entry name" value="TYPE II SECRETION SYSTEM PROTEIN J"/>
    <property type="match status" value="1"/>
</dbReference>
<evidence type="ECO:0000256" key="2">
    <source>
        <dbReference type="ARBA" id="ARBA00011084"/>
    </source>
</evidence>
<keyword evidence="5" id="KW-0488">Methylation</keyword>
<dbReference type="AlphaFoldDB" id="A0A238J640"/>